<evidence type="ECO:0000256" key="3">
    <source>
        <dbReference type="ARBA" id="ARBA00022692"/>
    </source>
</evidence>
<evidence type="ECO:0000256" key="8">
    <source>
        <dbReference type="SAM" id="MobiDB-lite"/>
    </source>
</evidence>
<evidence type="ECO:0000256" key="5">
    <source>
        <dbReference type="ARBA" id="ARBA00022967"/>
    </source>
</evidence>
<dbReference type="InterPro" id="IPR007029">
    <property type="entry name" value="YHS_dom"/>
</dbReference>
<dbReference type="PRINTS" id="PR00119">
    <property type="entry name" value="CATATPASE"/>
</dbReference>
<dbReference type="SUPFAM" id="SSF81665">
    <property type="entry name" value="Calcium ATPase, transmembrane domain M"/>
    <property type="match status" value="1"/>
</dbReference>
<dbReference type="InterPro" id="IPR011017">
    <property type="entry name" value="TRASH_dom"/>
</dbReference>
<evidence type="ECO:0000256" key="6">
    <source>
        <dbReference type="ARBA" id="ARBA00022989"/>
    </source>
</evidence>
<dbReference type="SMART" id="SM00746">
    <property type="entry name" value="TRASH"/>
    <property type="match status" value="1"/>
</dbReference>
<feature type="domain" description="TRASH" evidence="10">
    <location>
        <begin position="820"/>
        <end position="858"/>
    </location>
</feature>
<dbReference type="Pfam" id="PF13473">
    <property type="entry name" value="Cupredoxin_1"/>
    <property type="match status" value="1"/>
</dbReference>
<dbReference type="InterPro" id="IPR008972">
    <property type="entry name" value="Cupredoxin"/>
</dbReference>
<keyword evidence="5" id="KW-1278">Translocase</keyword>
<evidence type="ECO:0000256" key="7">
    <source>
        <dbReference type="ARBA" id="ARBA00023136"/>
    </source>
</evidence>
<dbReference type="Gene3D" id="2.70.150.10">
    <property type="entry name" value="Calcium-transporting ATPase, cytoplasmic transduction domain A"/>
    <property type="match status" value="1"/>
</dbReference>
<dbReference type="CDD" id="cd02094">
    <property type="entry name" value="P-type_ATPase_Cu-like"/>
    <property type="match status" value="1"/>
</dbReference>
<dbReference type="SUPFAM" id="SSF56784">
    <property type="entry name" value="HAD-like"/>
    <property type="match status" value="1"/>
</dbReference>
<dbReference type="Gene3D" id="2.60.40.420">
    <property type="entry name" value="Cupredoxins - blue copper proteins"/>
    <property type="match status" value="1"/>
</dbReference>
<feature type="transmembrane region" description="Helical" evidence="9">
    <location>
        <begin position="270"/>
        <end position="288"/>
    </location>
</feature>
<reference evidence="11 12" key="1">
    <citation type="submission" date="2019-10" db="EMBL/GenBank/DDBJ databases">
        <title>Bifidobacterium from non-human primates.</title>
        <authorList>
            <person name="Modesto M."/>
        </authorList>
    </citation>
    <scope>NUCLEOTIDE SEQUENCE [LARGE SCALE GENOMIC DNA]</scope>
    <source>
        <strain evidence="11 12">TREC</strain>
    </source>
</reference>
<comment type="caution">
    <text evidence="11">The sequence shown here is derived from an EMBL/GenBank/DDBJ whole genome shotgun (WGS) entry which is preliminary data.</text>
</comment>
<dbReference type="Proteomes" id="UP000469763">
    <property type="component" value="Unassembled WGS sequence"/>
</dbReference>
<keyword evidence="4" id="KW-0479">Metal-binding</keyword>
<feature type="region of interest" description="Disordered" evidence="8">
    <location>
        <begin position="133"/>
        <end position="153"/>
    </location>
</feature>
<feature type="transmembrane region" description="Helical" evidence="9">
    <location>
        <begin position="200"/>
        <end position="220"/>
    </location>
</feature>
<keyword evidence="12" id="KW-1185">Reference proteome</keyword>
<evidence type="ECO:0000313" key="12">
    <source>
        <dbReference type="Proteomes" id="UP000469763"/>
    </source>
</evidence>
<dbReference type="PRINTS" id="PR00943">
    <property type="entry name" value="CUATPASE"/>
</dbReference>
<feature type="transmembrane region" description="Helical" evidence="9">
    <location>
        <begin position="707"/>
        <end position="728"/>
    </location>
</feature>
<dbReference type="EMBL" id="WHZY01000002">
    <property type="protein sequence ID" value="NEG77721.1"/>
    <property type="molecule type" value="Genomic_DNA"/>
</dbReference>
<dbReference type="InterPro" id="IPR023298">
    <property type="entry name" value="ATPase_P-typ_TM_dom_sf"/>
</dbReference>
<name>A0A7K3TF50_9BIFI</name>
<proteinExistence type="inferred from homology"/>
<dbReference type="SUPFAM" id="SSF47240">
    <property type="entry name" value="Ferritin-like"/>
    <property type="match status" value="1"/>
</dbReference>
<dbReference type="GO" id="GO:0055070">
    <property type="term" value="P:copper ion homeostasis"/>
    <property type="evidence" value="ECO:0007669"/>
    <property type="project" value="TreeGrafter"/>
</dbReference>
<evidence type="ECO:0000256" key="9">
    <source>
        <dbReference type="SAM" id="Phobius"/>
    </source>
</evidence>
<dbReference type="PANTHER" id="PTHR43520:SF8">
    <property type="entry name" value="P-TYPE CU(+) TRANSPORTER"/>
    <property type="match status" value="1"/>
</dbReference>
<dbReference type="InterPro" id="IPR018303">
    <property type="entry name" value="ATPase_P-typ_P_site"/>
</dbReference>
<dbReference type="Gene3D" id="3.40.50.1000">
    <property type="entry name" value="HAD superfamily/HAD-like"/>
    <property type="match status" value="1"/>
</dbReference>
<feature type="region of interest" description="Disordered" evidence="8">
    <location>
        <begin position="744"/>
        <end position="763"/>
    </location>
</feature>
<dbReference type="GO" id="GO:0016491">
    <property type="term" value="F:oxidoreductase activity"/>
    <property type="evidence" value="ECO:0007669"/>
    <property type="project" value="InterPro"/>
</dbReference>
<dbReference type="SUPFAM" id="SSF49503">
    <property type="entry name" value="Cupredoxins"/>
    <property type="match status" value="1"/>
</dbReference>
<dbReference type="Pfam" id="PF00122">
    <property type="entry name" value="E1-E2_ATPase"/>
    <property type="match status" value="1"/>
</dbReference>
<comment type="similarity">
    <text evidence="2">Belongs to the cation transport ATPase (P-type) (TC 3.A.3) family. Type IB subfamily.</text>
</comment>
<feature type="transmembrane region" description="Helical" evidence="9">
    <location>
        <begin position="6"/>
        <end position="27"/>
    </location>
</feature>
<dbReference type="PROSITE" id="PS00154">
    <property type="entry name" value="ATPASE_E1_E2"/>
    <property type="match status" value="1"/>
</dbReference>
<dbReference type="RefSeq" id="WP_152349877.1">
    <property type="nucleotide sequence ID" value="NZ_WBSN01000003.1"/>
</dbReference>
<feature type="transmembrane region" description="Helical" evidence="9">
    <location>
        <begin position="174"/>
        <end position="194"/>
    </location>
</feature>
<sequence>MGFDLFMLAIAIIVAGLLTWAVIRFFFAEREAAASTVGADSQTAAITVRGGYSPDVIELKAGLPTTLVFDRQETGECTSHVVFVDLGLDAALPGNAKTSVELPALPAGEYPFACGMNMVHGLLKVTGDATEQSNAVTPAGAGTPRAASAPANALENERLDAEERREEIRSTTRLTIIAAVFTLPVFAIAMLSMHGNMLPGWLTTPWLQAILVTPVMFYCGNPIHRVGWSALRHRSPDMNSLVTLGTSAAYLYSLVVCVASSLMPSGSQDPYFESVGVVITLVLVGRLLEAKAREGTGKAVQSLIKLAPRSARRINQTDLDAGEAHWKLLSTGSDVDIDRVAVDDLLVIHPGERIPADGVIVAGSAQVDESMITGESKPMDKREGDAVTGATMTLRGAFVMRVTQTGGDTVLSQIITLVSRAQATKAPVQRLADRIARVFVPAVMIIAIWTFAIWLTVGPQPKLAHALIAAVSVLIIACPCALGLATPLSVTVATGLGATNGVLVTSAQALEQARLIRTVVFDKTGTITRGVTDAGSSLDKASYVNDTIKDGSKQAVAALRNAGIRTVMLSGDRADVAEGIAREVGIDTVIAQVRPDGKADWIAKLQAERDRDGRSGELIAMVGDGINDAPALAKADVGFAIGTGTDVAMQSADVTLMSGDLRGVLRTINLSNATMTNIKENLAWAFGYNVIGIPLAAGILYPFTGWLLSPMIAGLAMALSSVCLVLNANRLRYARIREDAVGTAQSHEGHGHSGDADATSGTGANAAHAHDVRVIIDEHTEFTQLDSANTGDATATNKENTMNMHHMHMDQPVHGETATDPVCGMTVAVNADAITREYEGKTYYFCGEHCATNFMKAPQVFLS</sequence>
<evidence type="ECO:0000313" key="11">
    <source>
        <dbReference type="EMBL" id="NEG77721.1"/>
    </source>
</evidence>
<protein>
    <submittedName>
        <fullName evidence="11">HAD-IC family P-type ATPase</fullName>
    </submittedName>
</protein>
<comment type="subcellular location">
    <subcellularLocation>
        <location evidence="1">Cell membrane</location>
        <topology evidence="1">Multi-pass membrane protein</topology>
    </subcellularLocation>
</comment>
<evidence type="ECO:0000256" key="2">
    <source>
        <dbReference type="ARBA" id="ARBA00006024"/>
    </source>
</evidence>
<dbReference type="OrthoDB" id="7059309at2"/>
<dbReference type="PANTHER" id="PTHR43520">
    <property type="entry name" value="ATP7, ISOFORM B"/>
    <property type="match status" value="1"/>
</dbReference>
<dbReference type="AlphaFoldDB" id="A0A7K3TF50"/>
<dbReference type="InterPro" id="IPR023214">
    <property type="entry name" value="HAD_sf"/>
</dbReference>
<dbReference type="FunFam" id="2.70.150.10:FF:000002">
    <property type="entry name" value="Copper-transporting ATPase 1, putative"/>
    <property type="match status" value="1"/>
</dbReference>
<keyword evidence="6 9" id="KW-1133">Transmembrane helix</keyword>
<dbReference type="Pfam" id="PF00702">
    <property type="entry name" value="Hydrolase"/>
    <property type="match status" value="1"/>
</dbReference>
<dbReference type="SUPFAM" id="SSF81653">
    <property type="entry name" value="Calcium ATPase, transduction domain A"/>
    <property type="match status" value="1"/>
</dbReference>
<dbReference type="GO" id="GO:0016887">
    <property type="term" value="F:ATP hydrolysis activity"/>
    <property type="evidence" value="ECO:0007669"/>
    <property type="project" value="InterPro"/>
</dbReference>
<evidence type="ECO:0000256" key="4">
    <source>
        <dbReference type="ARBA" id="ARBA00022723"/>
    </source>
</evidence>
<dbReference type="InterPro" id="IPR059000">
    <property type="entry name" value="ATPase_P-type_domA"/>
</dbReference>
<dbReference type="Pfam" id="PF04945">
    <property type="entry name" value="YHS"/>
    <property type="match status" value="1"/>
</dbReference>
<dbReference type="InterPro" id="IPR036412">
    <property type="entry name" value="HAD-like_sf"/>
</dbReference>
<feature type="transmembrane region" description="Helical" evidence="9">
    <location>
        <begin position="438"/>
        <end position="457"/>
    </location>
</feature>
<feature type="transmembrane region" description="Helical" evidence="9">
    <location>
        <begin position="241"/>
        <end position="264"/>
    </location>
</feature>
<keyword evidence="7 9" id="KW-0472">Membrane</keyword>
<dbReference type="Gene3D" id="1.10.620.20">
    <property type="entry name" value="Ribonucleotide Reductase, subunit A"/>
    <property type="match status" value="1"/>
</dbReference>
<dbReference type="InterPro" id="IPR028096">
    <property type="entry name" value="EfeO_Cupredoxin"/>
</dbReference>
<accession>A0A7K3TF50</accession>
<dbReference type="InterPro" id="IPR012348">
    <property type="entry name" value="RNR-like"/>
</dbReference>
<organism evidence="11 12">
    <name type="scientific">Bifidobacterium avesanii</name>
    <dbReference type="NCBI Taxonomy" id="1798157"/>
    <lineage>
        <taxon>Bacteria</taxon>
        <taxon>Bacillati</taxon>
        <taxon>Actinomycetota</taxon>
        <taxon>Actinomycetes</taxon>
        <taxon>Bifidobacteriales</taxon>
        <taxon>Bifidobacteriaceae</taxon>
        <taxon>Bifidobacterium</taxon>
    </lineage>
</organism>
<dbReference type="InterPro" id="IPR009078">
    <property type="entry name" value="Ferritin-like_SF"/>
</dbReference>
<evidence type="ECO:0000259" key="10">
    <source>
        <dbReference type="SMART" id="SM00746"/>
    </source>
</evidence>
<evidence type="ECO:0000256" key="1">
    <source>
        <dbReference type="ARBA" id="ARBA00004651"/>
    </source>
</evidence>
<dbReference type="GO" id="GO:0043682">
    <property type="term" value="F:P-type divalent copper transporter activity"/>
    <property type="evidence" value="ECO:0007669"/>
    <property type="project" value="TreeGrafter"/>
</dbReference>
<feature type="transmembrane region" description="Helical" evidence="9">
    <location>
        <begin position="463"/>
        <end position="485"/>
    </location>
</feature>
<feature type="transmembrane region" description="Helical" evidence="9">
    <location>
        <begin position="682"/>
        <end position="701"/>
    </location>
</feature>
<dbReference type="GO" id="GO:0005886">
    <property type="term" value="C:plasma membrane"/>
    <property type="evidence" value="ECO:0007669"/>
    <property type="project" value="UniProtKB-SubCell"/>
</dbReference>
<dbReference type="InterPro" id="IPR008250">
    <property type="entry name" value="ATPase_P-typ_transduc_dom_A_sf"/>
</dbReference>
<keyword evidence="3 9" id="KW-0812">Transmembrane</keyword>
<dbReference type="InterPro" id="IPR001757">
    <property type="entry name" value="P_typ_ATPase"/>
</dbReference>
<dbReference type="GO" id="GO:0005524">
    <property type="term" value="F:ATP binding"/>
    <property type="evidence" value="ECO:0007669"/>
    <property type="project" value="InterPro"/>
</dbReference>
<gene>
    <name evidence="11" type="ORF">GFD22_01705</name>
</gene>
<dbReference type="GO" id="GO:0005507">
    <property type="term" value="F:copper ion binding"/>
    <property type="evidence" value="ECO:0007669"/>
    <property type="project" value="TreeGrafter"/>
</dbReference>
<dbReference type="NCBIfam" id="TIGR01494">
    <property type="entry name" value="ATPase_P-type"/>
    <property type="match status" value="2"/>
</dbReference>